<dbReference type="GO" id="GO:0009104">
    <property type="term" value="P:lipopolysaccharide catabolic process"/>
    <property type="evidence" value="ECO:0007669"/>
    <property type="project" value="TreeGrafter"/>
</dbReference>
<dbReference type="PANTHER" id="PTHR15010:SF0">
    <property type="entry name" value="ACYLOXYACYL HYDROLASE"/>
    <property type="match status" value="1"/>
</dbReference>
<dbReference type="Proteomes" id="UP000228934">
    <property type="component" value="Unassembled WGS sequence"/>
</dbReference>
<reference evidence="2" key="1">
    <citation type="journal article" date="2017" name="Nat. Commun.">
        <title>The North American bullfrog draft genome provides insight into hormonal regulation of long noncoding RNA.</title>
        <authorList>
            <person name="Hammond S.A."/>
            <person name="Warren R.L."/>
            <person name="Vandervalk B.P."/>
            <person name="Kucuk E."/>
            <person name="Khan H."/>
            <person name="Gibb E.A."/>
            <person name="Pandoh P."/>
            <person name="Kirk H."/>
            <person name="Zhao Y."/>
            <person name="Jones M."/>
            <person name="Mungall A.J."/>
            <person name="Coope R."/>
            <person name="Pleasance S."/>
            <person name="Moore R.A."/>
            <person name="Holt R.A."/>
            <person name="Round J.M."/>
            <person name="Ohora S."/>
            <person name="Walle B.V."/>
            <person name="Veldhoen N."/>
            <person name="Helbing C.C."/>
            <person name="Birol I."/>
        </authorList>
    </citation>
    <scope>NUCLEOTIDE SEQUENCE [LARGE SCALE GENOMIC DNA]</scope>
</reference>
<dbReference type="InterPro" id="IPR039676">
    <property type="entry name" value="AOAH"/>
</dbReference>
<dbReference type="GO" id="GO:0005509">
    <property type="term" value="F:calcium ion binding"/>
    <property type="evidence" value="ECO:0007669"/>
    <property type="project" value="TreeGrafter"/>
</dbReference>
<name>A0A2G9SK15_AQUCT</name>
<dbReference type="AlphaFoldDB" id="A0A2G9SK15"/>
<organism evidence="1 2">
    <name type="scientific">Aquarana catesbeiana</name>
    <name type="common">American bullfrog</name>
    <name type="synonym">Rana catesbeiana</name>
    <dbReference type="NCBI Taxonomy" id="8400"/>
    <lineage>
        <taxon>Eukaryota</taxon>
        <taxon>Metazoa</taxon>
        <taxon>Chordata</taxon>
        <taxon>Craniata</taxon>
        <taxon>Vertebrata</taxon>
        <taxon>Euteleostomi</taxon>
        <taxon>Amphibia</taxon>
        <taxon>Batrachia</taxon>
        <taxon>Anura</taxon>
        <taxon>Neobatrachia</taxon>
        <taxon>Ranoidea</taxon>
        <taxon>Ranidae</taxon>
        <taxon>Aquarana</taxon>
    </lineage>
</organism>
<keyword evidence="2" id="KW-1185">Reference proteome</keyword>
<dbReference type="GO" id="GO:0050528">
    <property type="term" value="F:acyloxyacyl hydrolase activity"/>
    <property type="evidence" value="ECO:0007669"/>
    <property type="project" value="InterPro"/>
</dbReference>
<evidence type="ECO:0000313" key="1">
    <source>
        <dbReference type="EMBL" id="PIO39721.1"/>
    </source>
</evidence>
<dbReference type="PANTHER" id="PTHR15010">
    <property type="entry name" value="ACYLOXYACYL HYDROLASE"/>
    <property type="match status" value="1"/>
</dbReference>
<proteinExistence type="predicted"/>
<dbReference type="EMBL" id="KV923950">
    <property type="protein sequence ID" value="PIO39721.1"/>
    <property type="molecule type" value="Genomic_DNA"/>
</dbReference>
<gene>
    <name evidence="1" type="ORF">AB205_0178060</name>
</gene>
<sequence>MGLKNSVKQAERLLKKPDYELKKHMEIVSGILLKICSLPVFKKICEAIDSSEPAEDLDHDSFSVFPSLRGYHWRGKDCSDIDKSVHPGRRNKQHDSERYENLNNFSSLYEADKTM</sequence>
<dbReference type="GO" id="GO:0050728">
    <property type="term" value="P:negative regulation of inflammatory response"/>
    <property type="evidence" value="ECO:0007669"/>
    <property type="project" value="TreeGrafter"/>
</dbReference>
<accession>A0A2G9SK15</accession>
<evidence type="ECO:0000313" key="2">
    <source>
        <dbReference type="Proteomes" id="UP000228934"/>
    </source>
</evidence>
<dbReference type="OrthoDB" id="14839at2759"/>
<protein>
    <submittedName>
        <fullName evidence="1">Uncharacterized protein</fullName>
    </submittedName>
</protein>